<feature type="transmembrane region" description="Helical" evidence="13">
    <location>
        <begin position="45"/>
        <end position="70"/>
    </location>
</feature>
<evidence type="ECO:0000256" key="7">
    <source>
        <dbReference type="ARBA" id="ARBA00022982"/>
    </source>
</evidence>
<dbReference type="KEGG" id="syn:sll0813"/>
<evidence type="ECO:0000256" key="10">
    <source>
        <dbReference type="RuleBase" id="RU000456"/>
    </source>
</evidence>
<keyword evidence="8 13" id="KW-1133">Transmembrane helix</keyword>
<comment type="similarity">
    <text evidence="2 10">Belongs to the cytochrome c oxidase subunit 2 family.</text>
</comment>
<dbReference type="Gene3D" id="2.60.40.420">
    <property type="entry name" value="Cupredoxins - blue copper proteins"/>
    <property type="match status" value="1"/>
</dbReference>
<evidence type="ECO:0000259" key="14">
    <source>
        <dbReference type="PROSITE" id="PS50857"/>
    </source>
</evidence>
<dbReference type="STRING" id="1148.gene:10498990"/>
<dbReference type="FunFam" id="1.10.287.90:FF:000013">
    <property type="entry name" value="Cytochrome c oxidase subunit 2"/>
    <property type="match status" value="1"/>
</dbReference>
<name>P74044_SYNY3</name>
<dbReference type="GO" id="GO:0005886">
    <property type="term" value="C:plasma membrane"/>
    <property type="evidence" value="ECO:0007669"/>
    <property type="project" value="UniProtKB-SubCell"/>
</dbReference>
<dbReference type="Gene3D" id="1.10.287.90">
    <property type="match status" value="1"/>
</dbReference>
<dbReference type="GO" id="GO:0004129">
    <property type="term" value="F:cytochrome-c oxidase activity"/>
    <property type="evidence" value="ECO:0007669"/>
    <property type="project" value="UniProtKB-EC"/>
</dbReference>
<dbReference type="Proteomes" id="UP000001425">
    <property type="component" value="Chromosome"/>
</dbReference>
<dbReference type="GO" id="GO:0042773">
    <property type="term" value="P:ATP synthesis coupled electron transport"/>
    <property type="evidence" value="ECO:0000318"/>
    <property type="project" value="GO_Central"/>
</dbReference>
<reference evidence="16 17" key="2">
    <citation type="journal article" date="1996" name="DNA Res.">
        <title>Sequence analysis of the genome of the unicellular cyanobacterium Synechocystis sp. strain PCC6803. II. Sequence determination of the entire genome and assignment of potential protein-coding regions.</title>
        <authorList>
            <person name="Kaneko T."/>
            <person name="Sato S."/>
            <person name="Kotani H."/>
            <person name="Tanaka A."/>
            <person name="Asamizu E."/>
            <person name="Nakamura Y."/>
            <person name="Miyajima N."/>
            <person name="Hirosawa M."/>
            <person name="Sugiura M."/>
            <person name="Sasamoto S."/>
            <person name="Kimura T."/>
            <person name="Hosouchi T."/>
            <person name="Matsuno A."/>
            <person name="Muraki A."/>
            <person name="Nakazaki N."/>
            <person name="Naruo K."/>
            <person name="Okumura S."/>
            <person name="Shimpo S."/>
            <person name="Takeuchi C."/>
            <person name="Wada T."/>
            <person name="Watanabe A."/>
            <person name="Yamada M."/>
            <person name="Yasuda M."/>
            <person name="Tabata S."/>
        </authorList>
    </citation>
    <scope>NUCLEOTIDE SEQUENCE [LARGE SCALE GENOMIC DNA]</scope>
    <source>
        <strain evidence="17">ATCC 27184 / PCC 6803 / Kazusa</strain>
    </source>
</reference>
<dbReference type="InterPro" id="IPR011759">
    <property type="entry name" value="Cyt_c_oxidase_su2_TM_dom"/>
</dbReference>
<comment type="subcellular location">
    <subcellularLocation>
        <location evidence="10">Cell membrane</location>
        <topology evidence="10">Multi-pass membrane protein</topology>
    </subcellularLocation>
    <subcellularLocation>
        <location evidence="1">Membrane</location>
        <topology evidence="1">Multi-pass membrane protein</topology>
    </subcellularLocation>
</comment>
<dbReference type="PhylomeDB" id="P74044"/>
<keyword evidence="4 10" id="KW-0679">Respiratory chain</keyword>
<comment type="catalytic activity">
    <reaction evidence="11">
        <text>4 Fe(II)-[cytochrome c] + O2 + 8 H(+)(in) = 4 Fe(III)-[cytochrome c] + 2 H2O + 4 H(+)(out)</text>
        <dbReference type="Rhea" id="RHEA:11436"/>
        <dbReference type="Rhea" id="RHEA-COMP:10350"/>
        <dbReference type="Rhea" id="RHEA-COMP:14399"/>
        <dbReference type="ChEBI" id="CHEBI:15377"/>
        <dbReference type="ChEBI" id="CHEBI:15378"/>
        <dbReference type="ChEBI" id="CHEBI:15379"/>
        <dbReference type="ChEBI" id="CHEBI:29033"/>
        <dbReference type="ChEBI" id="CHEBI:29034"/>
        <dbReference type="EC" id="7.1.1.9"/>
    </reaction>
</comment>
<dbReference type="Pfam" id="PF02790">
    <property type="entry name" value="COX2_TM"/>
    <property type="match status" value="1"/>
</dbReference>
<keyword evidence="7 10" id="KW-0249">Electron transport</keyword>
<dbReference type="CDD" id="cd13919">
    <property type="entry name" value="CuRO_HCO_II_like_5"/>
    <property type="match status" value="1"/>
</dbReference>
<evidence type="ECO:0000256" key="9">
    <source>
        <dbReference type="ARBA" id="ARBA00023136"/>
    </source>
</evidence>
<evidence type="ECO:0000256" key="4">
    <source>
        <dbReference type="ARBA" id="ARBA00022660"/>
    </source>
</evidence>
<evidence type="ECO:0000259" key="15">
    <source>
        <dbReference type="PROSITE" id="PS50999"/>
    </source>
</evidence>
<dbReference type="EMBL" id="BA000022">
    <property type="protein sequence ID" value="BAA18119.1"/>
    <property type="molecule type" value="Genomic_DNA"/>
</dbReference>
<evidence type="ECO:0000313" key="17">
    <source>
        <dbReference type="Proteomes" id="UP000001425"/>
    </source>
</evidence>
<dbReference type="PROSITE" id="PS50999">
    <property type="entry name" value="COX2_TM"/>
    <property type="match status" value="1"/>
</dbReference>
<proteinExistence type="inferred from homology"/>
<evidence type="ECO:0000256" key="6">
    <source>
        <dbReference type="ARBA" id="ARBA00022967"/>
    </source>
</evidence>
<evidence type="ECO:0000256" key="13">
    <source>
        <dbReference type="SAM" id="Phobius"/>
    </source>
</evidence>
<dbReference type="PANTHER" id="PTHR22888">
    <property type="entry name" value="CYTOCHROME C OXIDASE, SUBUNIT II"/>
    <property type="match status" value="1"/>
</dbReference>
<comment type="cofactor">
    <cofactor evidence="11">
        <name>Cu cation</name>
        <dbReference type="ChEBI" id="CHEBI:23378"/>
    </cofactor>
    <text evidence="11">Binds a copper A center.</text>
</comment>
<dbReference type="eggNOG" id="COG1622">
    <property type="taxonomic scope" value="Bacteria"/>
</dbReference>
<keyword evidence="6" id="KW-1278">Translocase</keyword>
<dbReference type="FunCoup" id="P74044">
    <property type="interactions" value="108"/>
</dbReference>
<dbReference type="EC" id="7.1.1.9" evidence="11"/>
<evidence type="ECO:0000256" key="8">
    <source>
        <dbReference type="ARBA" id="ARBA00022989"/>
    </source>
</evidence>
<evidence type="ECO:0000313" key="16">
    <source>
        <dbReference type="EMBL" id="BAA18119.1"/>
    </source>
</evidence>
<evidence type="ECO:0000256" key="5">
    <source>
        <dbReference type="ARBA" id="ARBA00022692"/>
    </source>
</evidence>
<organism evidence="16 17">
    <name type="scientific">Synechocystis sp. (strain ATCC 27184 / PCC 6803 / Kazusa)</name>
    <dbReference type="NCBI Taxonomy" id="1111708"/>
    <lineage>
        <taxon>Bacteria</taxon>
        <taxon>Bacillati</taxon>
        <taxon>Cyanobacteriota</taxon>
        <taxon>Cyanophyceae</taxon>
        <taxon>Synechococcales</taxon>
        <taxon>Merismopediaceae</taxon>
        <taxon>Synechocystis</taxon>
    </lineage>
</organism>
<comment type="function">
    <text evidence="11">Subunits I and II form the functional core of the enzyme complex. Electrons originating in cytochrome c are transferred via heme a and Cu(A) to the binuclear center formed by heme a3 and Cu(B).</text>
</comment>
<evidence type="ECO:0000256" key="1">
    <source>
        <dbReference type="ARBA" id="ARBA00004141"/>
    </source>
</evidence>
<keyword evidence="11" id="KW-0479">Metal-binding</keyword>
<dbReference type="SUPFAM" id="SSF81464">
    <property type="entry name" value="Cytochrome c oxidase subunit II-like, transmembrane region"/>
    <property type="match status" value="1"/>
</dbReference>
<evidence type="ECO:0000256" key="2">
    <source>
        <dbReference type="ARBA" id="ARBA00007866"/>
    </source>
</evidence>
<keyword evidence="5 10" id="KW-0812">Transmembrane</keyword>
<evidence type="ECO:0000256" key="3">
    <source>
        <dbReference type="ARBA" id="ARBA00022448"/>
    </source>
</evidence>
<dbReference type="InterPro" id="IPR002429">
    <property type="entry name" value="CcO_II-like_C"/>
</dbReference>
<feature type="domain" description="Cytochrome oxidase subunit II transmembrane region profile" evidence="15">
    <location>
        <begin position="27"/>
        <end position="119"/>
    </location>
</feature>
<dbReference type="InterPro" id="IPR045187">
    <property type="entry name" value="CcO_II"/>
</dbReference>
<reference evidence="16 17" key="1">
    <citation type="journal article" date="1995" name="DNA Res.">
        <title>Sequence analysis of the genome of the unicellular cyanobacterium Synechocystis sp. strain PCC6803. I. Sequence features in the 1 Mb region from map positions 64% to 92% of the genome.</title>
        <authorList>
            <person name="Kaneko T."/>
            <person name="Tanaka A."/>
            <person name="Sato S."/>
            <person name="Kotani H."/>
            <person name="Sazuka T."/>
            <person name="Miyajima N."/>
            <person name="Sugiura M."/>
            <person name="Tabata S."/>
        </authorList>
    </citation>
    <scope>NUCLEOTIDE SEQUENCE [LARGE SCALE GENOMIC DNA]</scope>
    <source>
        <strain evidence="17">ATCC 27184 / PCC 6803 / Kazusa</strain>
    </source>
</reference>
<dbReference type="PANTHER" id="PTHR22888:SF9">
    <property type="entry name" value="CYTOCHROME C OXIDASE SUBUNIT 2"/>
    <property type="match status" value="1"/>
</dbReference>
<dbReference type="InterPro" id="IPR036257">
    <property type="entry name" value="Cyt_c_oxidase_su2_TM_sf"/>
</dbReference>
<dbReference type="InParanoid" id="P74044"/>
<feature type="transmembrane region" description="Helical" evidence="13">
    <location>
        <begin position="7"/>
        <end position="25"/>
    </location>
</feature>
<dbReference type="EnsemblBacteria" id="BAA18119">
    <property type="protein sequence ID" value="BAA18119"/>
    <property type="gene ID" value="BAA18119"/>
</dbReference>
<evidence type="ECO:0000256" key="11">
    <source>
        <dbReference type="RuleBase" id="RU004024"/>
    </source>
</evidence>
<feature type="domain" description="Cytochrome oxidase subunit II copper A binding" evidence="14">
    <location>
        <begin position="151"/>
        <end position="262"/>
    </location>
</feature>
<feature type="transmembrane region" description="Helical" evidence="13">
    <location>
        <begin position="91"/>
        <end position="112"/>
    </location>
</feature>
<dbReference type="PIR" id="S75558">
    <property type="entry name" value="S75558"/>
</dbReference>
<keyword evidence="11" id="KW-0186">Copper</keyword>
<dbReference type="SUPFAM" id="SSF49503">
    <property type="entry name" value="Cupredoxins"/>
    <property type="match status" value="1"/>
</dbReference>
<dbReference type="InterPro" id="IPR008972">
    <property type="entry name" value="Cupredoxin"/>
</dbReference>
<keyword evidence="3 10" id="KW-0813">Transport</keyword>
<dbReference type="GO" id="GO:0098803">
    <property type="term" value="C:respiratory chain complex"/>
    <property type="evidence" value="ECO:0000318"/>
    <property type="project" value="GO_Central"/>
</dbReference>
<dbReference type="SMR" id="P74044"/>
<keyword evidence="9 13" id="KW-0472">Membrane</keyword>
<sequence length="300" mass="33471">MSRKNLILLAVYIVFTVGASLWLGQRAYQWLPPAAAQEAQPVGDLFSFLVSLGSVVFLGVAGAMAYSVIFHRFSLQNPQGAPIRGNARLEIFWTVVPIILVTWIAWYSYVIYQRMNVLGPLPVVEVPQLLGEKAIAADAPAELAMAQGSNINPERIGVEVKQWLWTFTYPNGGVTSHELHLPLDRRVTLNMTSKDVLHGFYVPNFRIKQDIVPNREIEFSFTPNRLGEYKLHDSQFSGTYFAVMTAPVVVQSLSDYQAWLESQKSLTPGELPNPALDEFKQTPTTPLKSGWPTVPPGTRQ</sequence>
<dbReference type="PaxDb" id="1148-1653203"/>
<dbReference type="PROSITE" id="PS50857">
    <property type="entry name" value="COX2_CUA"/>
    <property type="match status" value="1"/>
</dbReference>
<feature type="region of interest" description="Disordered" evidence="12">
    <location>
        <begin position="267"/>
        <end position="300"/>
    </location>
</feature>
<dbReference type="AlphaFoldDB" id="P74044"/>
<keyword evidence="17" id="KW-1185">Reference proteome</keyword>
<accession>P74044</accession>
<dbReference type="GO" id="GO:0005507">
    <property type="term" value="F:copper ion binding"/>
    <property type="evidence" value="ECO:0007669"/>
    <property type="project" value="InterPro"/>
</dbReference>
<dbReference type="Pfam" id="PF00116">
    <property type="entry name" value="COX2"/>
    <property type="match status" value="1"/>
</dbReference>
<protein>
    <recommendedName>
        <fullName evidence="11">Cytochrome c oxidase subunit 2</fullName>
        <ecNumber evidence="11">7.1.1.9</ecNumber>
    </recommendedName>
</protein>
<dbReference type="PRINTS" id="PR01166">
    <property type="entry name" value="CYCOXIDASEII"/>
</dbReference>
<evidence type="ECO:0000256" key="12">
    <source>
        <dbReference type="SAM" id="MobiDB-lite"/>
    </source>
</evidence>
<gene>
    <name evidence="16" type="primary">ctaC</name>
</gene>